<reference evidence="2" key="1">
    <citation type="submission" date="2014-09" db="EMBL/GenBank/DDBJ databases">
        <authorList>
            <person name="Magalhaes I.L.F."/>
            <person name="Oliveira U."/>
            <person name="Santos F.R."/>
            <person name="Vidigal T.H.D.A."/>
            <person name="Brescovit A.D."/>
            <person name="Santos A.J."/>
        </authorList>
    </citation>
    <scope>NUCLEOTIDE SEQUENCE</scope>
    <source>
        <tissue evidence="2">Shoot tissue taken approximately 20 cm above the soil surface</tissue>
    </source>
</reference>
<protein>
    <submittedName>
        <fullName evidence="2">Uncharacterized protein</fullName>
    </submittedName>
</protein>
<organism evidence="2">
    <name type="scientific">Arundo donax</name>
    <name type="common">Giant reed</name>
    <name type="synonym">Donax arundinaceus</name>
    <dbReference type="NCBI Taxonomy" id="35708"/>
    <lineage>
        <taxon>Eukaryota</taxon>
        <taxon>Viridiplantae</taxon>
        <taxon>Streptophyta</taxon>
        <taxon>Embryophyta</taxon>
        <taxon>Tracheophyta</taxon>
        <taxon>Spermatophyta</taxon>
        <taxon>Magnoliopsida</taxon>
        <taxon>Liliopsida</taxon>
        <taxon>Poales</taxon>
        <taxon>Poaceae</taxon>
        <taxon>PACMAD clade</taxon>
        <taxon>Arundinoideae</taxon>
        <taxon>Arundineae</taxon>
        <taxon>Arundo</taxon>
    </lineage>
</organism>
<name>A0A0A9E1S0_ARUDO</name>
<evidence type="ECO:0000256" key="1">
    <source>
        <dbReference type="SAM" id="MobiDB-lite"/>
    </source>
</evidence>
<reference evidence="2" key="2">
    <citation type="journal article" date="2015" name="Data Brief">
        <title>Shoot transcriptome of the giant reed, Arundo donax.</title>
        <authorList>
            <person name="Barrero R.A."/>
            <person name="Guerrero F.D."/>
            <person name="Moolhuijzen P."/>
            <person name="Goolsby J.A."/>
            <person name="Tidwell J."/>
            <person name="Bellgard S.E."/>
            <person name="Bellgard M.I."/>
        </authorList>
    </citation>
    <scope>NUCLEOTIDE SEQUENCE</scope>
    <source>
        <tissue evidence="2">Shoot tissue taken approximately 20 cm above the soil surface</tissue>
    </source>
</reference>
<accession>A0A0A9E1S0</accession>
<dbReference type="AlphaFoldDB" id="A0A0A9E1S0"/>
<sequence length="76" mass="8122">MGAQQRVEARRRWELASPETKDSAGSHRCAALGAPPLACAATAPPPHWPLTAPASVTVSTRCPDPRALPMTRRPKL</sequence>
<dbReference type="EMBL" id="GBRH01206035">
    <property type="protein sequence ID" value="JAD91860.1"/>
    <property type="molecule type" value="Transcribed_RNA"/>
</dbReference>
<proteinExistence type="predicted"/>
<feature type="region of interest" description="Disordered" evidence="1">
    <location>
        <begin position="1"/>
        <end position="28"/>
    </location>
</feature>
<evidence type="ECO:0000313" key="2">
    <source>
        <dbReference type="EMBL" id="JAD91860.1"/>
    </source>
</evidence>
<feature type="compositionally biased region" description="Basic and acidic residues" evidence="1">
    <location>
        <begin position="7"/>
        <end position="25"/>
    </location>
</feature>